<keyword evidence="3" id="KW-1185">Reference proteome</keyword>
<feature type="transmembrane region" description="Helical" evidence="1">
    <location>
        <begin position="101"/>
        <end position="126"/>
    </location>
</feature>
<dbReference type="AlphaFoldDB" id="A0A4Y3WW56"/>
<keyword evidence="1" id="KW-1133">Transmembrane helix</keyword>
<accession>A0A4Y3WW56</accession>
<proteinExistence type="predicted"/>
<protein>
    <recommendedName>
        <fullName evidence="4">DUF2637 domain-containing protein</fullName>
    </recommendedName>
</protein>
<sequence length="212" mass="22000">MSARYVTAAGLAVVLAAAAVLSFDALRGLALAVAIPSHLAWLLPLAVDAGAAVSCAVWLGVRTAPEVARFAGRMTWCLLAVTVGGNAAQLGMHAHTIAPPWWVAVLVGTIPPAVAGATVHLLVLLVRRDQAADVDDELRVDEVGAVLEVDDRIDWWTDAPPAPAGPVDRAAELIAEGAGRRRLARELGIPEHRARALIAAHRDAPTEAGVAA</sequence>
<comment type="caution">
    <text evidence="2">The sequence shown here is derived from an EMBL/GenBank/DDBJ whole genome shotgun (WGS) entry which is preliminary data.</text>
</comment>
<dbReference type="InterPro" id="IPR021235">
    <property type="entry name" value="DUF2637"/>
</dbReference>
<keyword evidence="1" id="KW-0812">Transmembrane</keyword>
<feature type="transmembrane region" description="Helical" evidence="1">
    <location>
        <begin position="38"/>
        <end position="61"/>
    </location>
</feature>
<keyword evidence="1" id="KW-0472">Membrane</keyword>
<feature type="transmembrane region" description="Helical" evidence="1">
    <location>
        <begin position="73"/>
        <end position="95"/>
    </location>
</feature>
<evidence type="ECO:0000313" key="2">
    <source>
        <dbReference type="EMBL" id="GEC22798.1"/>
    </source>
</evidence>
<reference evidence="2 3" key="1">
    <citation type="submission" date="2019-06" db="EMBL/GenBank/DDBJ databases">
        <title>Whole genome shotgun sequence of Pseudonocardia hydrocarbonoxydans NBRC 14498.</title>
        <authorList>
            <person name="Hosoyama A."/>
            <person name="Uohara A."/>
            <person name="Ohji S."/>
            <person name="Ichikawa N."/>
        </authorList>
    </citation>
    <scope>NUCLEOTIDE SEQUENCE [LARGE SCALE GENOMIC DNA]</scope>
    <source>
        <strain evidence="2 3">NBRC 14498</strain>
    </source>
</reference>
<gene>
    <name evidence="2" type="ORF">PHY01_50810</name>
</gene>
<dbReference type="RefSeq" id="WP_170183975.1">
    <property type="nucleotide sequence ID" value="NZ_BAAARZ010000076.1"/>
</dbReference>
<evidence type="ECO:0000313" key="3">
    <source>
        <dbReference type="Proteomes" id="UP000320338"/>
    </source>
</evidence>
<dbReference type="Pfam" id="PF10935">
    <property type="entry name" value="DUF2637"/>
    <property type="match status" value="1"/>
</dbReference>
<dbReference type="Proteomes" id="UP000320338">
    <property type="component" value="Unassembled WGS sequence"/>
</dbReference>
<name>A0A4Y3WW56_9PSEU</name>
<organism evidence="2 3">
    <name type="scientific">Pseudonocardia hydrocarbonoxydans</name>
    <dbReference type="NCBI Taxonomy" id="76726"/>
    <lineage>
        <taxon>Bacteria</taxon>
        <taxon>Bacillati</taxon>
        <taxon>Actinomycetota</taxon>
        <taxon>Actinomycetes</taxon>
        <taxon>Pseudonocardiales</taxon>
        <taxon>Pseudonocardiaceae</taxon>
        <taxon>Pseudonocardia</taxon>
    </lineage>
</organism>
<dbReference type="EMBL" id="BJNG01000057">
    <property type="protein sequence ID" value="GEC22798.1"/>
    <property type="molecule type" value="Genomic_DNA"/>
</dbReference>
<evidence type="ECO:0008006" key="4">
    <source>
        <dbReference type="Google" id="ProtNLM"/>
    </source>
</evidence>
<evidence type="ECO:0000256" key="1">
    <source>
        <dbReference type="SAM" id="Phobius"/>
    </source>
</evidence>